<dbReference type="SUPFAM" id="SSF52540">
    <property type="entry name" value="P-loop containing nucleoside triphosphate hydrolases"/>
    <property type="match status" value="1"/>
</dbReference>
<dbReference type="GO" id="GO:0006302">
    <property type="term" value="P:double-strand break repair"/>
    <property type="evidence" value="ECO:0007669"/>
    <property type="project" value="TreeGrafter"/>
</dbReference>
<dbReference type="GO" id="GO:0006260">
    <property type="term" value="P:DNA replication"/>
    <property type="evidence" value="ECO:0007669"/>
    <property type="project" value="UniProtKB-UniRule"/>
</dbReference>
<dbReference type="NCBIfam" id="TIGR00611">
    <property type="entry name" value="recf"/>
    <property type="match status" value="1"/>
</dbReference>
<keyword evidence="6 12" id="KW-0547">Nucleotide-binding</keyword>
<dbReference type="GO" id="GO:0005524">
    <property type="term" value="F:ATP binding"/>
    <property type="evidence" value="ECO:0007669"/>
    <property type="project" value="UniProtKB-UniRule"/>
</dbReference>
<protein>
    <recommendedName>
        <fullName evidence="3 12">DNA replication and repair protein RecF</fullName>
    </recommendedName>
</protein>
<keyword evidence="4 12" id="KW-0963">Cytoplasm</keyword>
<comment type="caution">
    <text evidence="15">The sequence shown here is derived from an EMBL/GenBank/DDBJ whole genome shotgun (WGS) entry which is preliminary data.</text>
</comment>
<keyword evidence="8 12" id="KW-0067">ATP-binding</keyword>
<dbReference type="HAMAP" id="MF_00365">
    <property type="entry name" value="RecF"/>
    <property type="match status" value="1"/>
</dbReference>
<evidence type="ECO:0000313" key="15">
    <source>
        <dbReference type="EMBL" id="PKY87594.1"/>
    </source>
</evidence>
<dbReference type="Gene3D" id="1.20.1050.90">
    <property type="entry name" value="RecF/RecN/SMC, N-terminal domain"/>
    <property type="match status" value="1"/>
</dbReference>
<comment type="function">
    <text evidence="12 13">The RecF protein is involved in DNA metabolism; it is required for DNA replication and normal SOS inducibility. RecF binds preferentially to single-stranded, linear DNA. It also seems to bind ATP.</text>
</comment>
<dbReference type="InterPro" id="IPR042174">
    <property type="entry name" value="RecF_2"/>
</dbReference>
<dbReference type="Gene3D" id="3.40.50.300">
    <property type="entry name" value="P-loop containing nucleotide triphosphate hydrolases"/>
    <property type="match status" value="1"/>
</dbReference>
<dbReference type="InterPro" id="IPR001238">
    <property type="entry name" value="DNA-binding_RecF"/>
</dbReference>
<reference evidence="15 16" key="1">
    <citation type="submission" date="2017-12" db="EMBL/GenBank/DDBJ databases">
        <title>Phylogenetic diversity of female urinary microbiome.</title>
        <authorList>
            <person name="Thomas-White K."/>
            <person name="Wolfe A.J."/>
        </authorList>
    </citation>
    <scope>NUCLEOTIDE SEQUENCE [LARGE SCALE GENOMIC DNA]</scope>
    <source>
        <strain evidence="15 16">UMB0898</strain>
    </source>
</reference>
<evidence type="ECO:0000256" key="9">
    <source>
        <dbReference type="ARBA" id="ARBA00023125"/>
    </source>
</evidence>
<evidence type="ECO:0000256" key="12">
    <source>
        <dbReference type="HAMAP-Rule" id="MF_00365"/>
    </source>
</evidence>
<dbReference type="InterPro" id="IPR018078">
    <property type="entry name" value="DNA-binding_RecF_CS"/>
</dbReference>
<keyword evidence="11 12" id="KW-0742">SOS response</keyword>
<evidence type="ECO:0000256" key="1">
    <source>
        <dbReference type="ARBA" id="ARBA00004496"/>
    </source>
</evidence>
<dbReference type="EMBL" id="PKHE01000023">
    <property type="protein sequence ID" value="PKY87594.1"/>
    <property type="molecule type" value="Genomic_DNA"/>
</dbReference>
<comment type="subcellular location">
    <subcellularLocation>
        <location evidence="1 12 13">Cytoplasm</location>
    </subcellularLocation>
</comment>
<accession>A0A2I1JW20</accession>
<keyword evidence="5 12" id="KW-0235">DNA replication</keyword>
<evidence type="ECO:0000256" key="13">
    <source>
        <dbReference type="RuleBase" id="RU000578"/>
    </source>
</evidence>
<proteinExistence type="inferred from homology"/>
<dbReference type="Pfam" id="PF02463">
    <property type="entry name" value="SMC_N"/>
    <property type="match status" value="1"/>
</dbReference>
<evidence type="ECO:0000256" key="2">
    <source>
        <dbReference type="ARBA" id="ARBA00008016"/>
    </source>
</evidence>
<feature type="binding site" evidence="12">
    <location>
        <begin position="30"/>
        <end position="37"/>
    </location>
    <ligand>
        <name>ATP</name>
        <dbReference type="ChEBI" id="CHEBI:30616"/>
    </ligand>
</feature>
<dbReference type="PANTHER" id="PTHR32182">
    <property type="entry name" value="DNA REPLICATION AND REPAIR PROTEIN RECF"/>
    <property type="match status" value="1"/>
</dbReference>
<evidence type="ECO:0000256" key="3">
    <source>
        <dbReference type="ARBA" id="ARBA00020170"/>
    </source>
</evidence>
<dbReference type="OrthoDB" id="9803889at2"/>
<name>A0A2I1JW20_9LACT</name>
<evidence type="ECO:0000256" key="8">
    <source>
        <dbReference type="ARBA" id="ARBA00022840"/>
    </source>
</evidence>
<evidence type="ECO:0000256" key="6">
    <source>
        <dbReference type="ARBA" id="ARBA00022741"/>
    </source>
</evidence>
<dbReference type="PROSITE" id="PS00617">
    <property type="entry name" value="RECF_1"/>
    <property type="match status" value="1"/>
</dbReference>
<dbReference type="GO" id="GO:0005737">
    <property type="term" value="C:cytoplasm"/>
    <property type="evidence" value="ECO:0007669"/>
    <property type="project" value="UniProtKB-SubCell"/>
</dbReference>
<dbReference type="InterPro" id="IPR027417">
    <property type="entry name" value="P-loop_NTPase"/>
</dbReference>
<dbReference type="PROSITE" id="PS00618">
    <property type="entry name" value="RECF_2"/>
    <property type="match status" value="1"/>
</dbReference>
<evidence type="ECO:0000256" key="10">
    <source>
        <dbReference type="ARBA" id="ARBA00023204"/>
    </source>
</evidence>
<evidence type="ECO:0000256" key="5">
    <source>
        <dbReference type="ARBA" id="ARBA00022705"/>
    </source>
</evidence>
<dbReference type="RefSeq" id="WP_101954687.1">
    <property type="nucleotide sequence ID" value="NZ_PKHE01000023.1"/>
</dbReference>
<keyword evidence="9 12" id="KW-0238">DNA-binding</keyword>
<dbReference type="Proteomes" id="UP000234384">
    <property type="component" value="Unassembled WGS sequence"/>
</dbReference>
<dbReference type="InterPro" id="IPR003395">
    <property type="entry name" value="RecF/RecN/SMC_N"/>
</dbReference>
<dbReference type="GO" id="GO:0000731">
    <property type="term" value="P:DNA synthesis involved in DNA repair"/>
    <property type="evidence" value="ECO:0007669"/>
    <property type="project" value="TreeGrafter"/>
</dbReference>
<evidence type="ECO:0000256" key="7">
    <source>
        <dbReference type="ARBA" id="ARBA00022763"/>
    </source>
</evidence>
<dbReference type="CDD" id="cd03242">
    <property type="entry name" value="ABC_RecF"/>
    <property type="match status" value="1"/>
</dbReference>
<feature type="domain" description="RecF/RecN/SMC N-terminal" evidence="14">
    <location>
        <begin position="3"/>
        <end position="363"/>
    </location>
</feature>
<dbReference type="AlphaFoldDB" id="A0A2I1JW20"/>
<gene>
    <name evidence="12" type="primary">recF</name>
    <name evidence="15" type="ORF">CYJ57_07040</name>
</gene>
<organism evidence="15 16">
    <name type="scientific">Falseniella ignava</name>
    <dbReference type="NCBI Taxonomy" id="137730"/>
    <lineage>
        <taxon>Bacteria</taxon>
        <taxon>Bacillati</taxon>
        <taxon>Bacillota</taxon>
        <taxon>Bacilli</taxon>
        <taxon>Lactobacillales</taxon>
        <taxon>Aerococcaceae</taxon>
        <taxon>Falseniella</taxon>
    </lineage>
</organism>
<evidence type="ECO:0000313" key="16">
    <source>
        <dbReference type="Proteomes" id="UP000234384"/>
    </source>
</evidence>
<dbReference type="GO" id="GO:0003697">
    <property type="term" value="F:single-stranded DNA binding"/>
    <property type="evidence" value="ECO:0007669"/>
    <property type="project" value="UniProtKB-UniRule"/>
</dbReference>
<comment type="similarity">
    <text evidence="2 12 13">Belongs to the RecF family.</text>
</comment>
<keyword evidence="10 12" id="KW-0234">DNA repair</keyword>
<dbReference type="GO" id="GO:0009432">
    <property type="term" value="P:SOS response"/>
    <property type="evidence" value="ECO:0007669"/>
    <property type="project" value="UniProtKB-UniRule"/>
</dbReference>
<evidence type="ECO:0000259" key="14">
    <source>
        <dbReference type="Pfam" id="PF02463"/>
    </source>
</evidence>
<evidence type="ECO:0000256" key="11">
    <source>
        <dbReference type="ARBA" id="ARBA00023236"/>
    </source>
</evidence>
<sequence>MKINHLSLHHFRNYSQLDIEFNSKLTIITGENAQGKTNLLEAIFLLAIGKSYRAQRDQELIQWNQTSAMVEGIIEYPHYDLPLSLVISSKGKVAKVNHLEQRKLSDFVGNFNVVLFAPEDLQFVKGPPSIRRRFLNAELGQAYPVYLRTVVEYERILKQRNTYLKNYARTEEFDEIYFQIMTEQFIEKAVDIVKMRLEFIRQIEGFAQSMHHLLSKERDEFRMEYSSSSSKLNYEQVDTLADQFKALFDQSYSRELKQQVTLYGPHRDDLKLWLNEREAQQFASQGQQRTIALSIKLAELEWFKQIKGHYPVLLLDDVLSELDDERQFILMDQIENRVQTFLTTASINHDLLKSLNQTDILYVHQGQVQRK</sequence>
<evidence type="ECO:0000256" key="4">
    <source>
        <dbReference type="ARBA" id="ARBA00022490"/>
    </source>
</evidence>
<keyword evidence="7 12" id="KW-0227">DNA damage</keyword>
<dbReference type="PANTHER" id="PTHR32182:SF0">
    <property type="entry name" value="DNA REPLICATION AND REPAIR PROTEIN RECF"/>
    <property type="match status" value="1"/>
</dbReference>